<sequence>MGIDVFGRNTYGGGQWNTNVALDLLKKESVSAAIFAPGWIYETEQGPDFQTAQKRWWGLVEKSWGVLQSYPKQLPFYSNFDQGHGCHISVEGSQVYNNPWNNISAQGFQPFLIAMEDENTMQASINFKDIPYNGGGSVMIKGNLEQGSSFSTQLFSGNVPLRDQSLFISYSVKFEGESALGICLELSLPTKAVVHALITDDEFPFRANHSKFVYDIIIKSEEINANASSATDVKWVLYAATINSDVINSNGQTLTGIYLVSALKNSAGVYSTSLGHLTVSTTKEGIQFPSAKDWKVEGQYVSWSLPHVGTKSVSLKIIWLLDEKEYRTSLFTKYNIYVEKLGFGMSYLGFARVQAFYVSDLVVPSEVSMIKFVIQPCGNDGSCQELNKCPTYVLNV</sequence>
<dbReference type="EC" id="3.2.1.96" evidence="3"/>
<dbReference type="PANTHER" id="PTHR13246">
    <property type="entry name" value="ENDO BETA N-ACETYLGLUCOSAMINIDASE"/>
    <property type="match status" value="1"/>
</dbReference>
<keyword evidence="4" id="KW-0963">Cytoplasm</keyword>
<dbReference type="GO" id="GO:0005829">
    <property type="term" value="C:cytosol"/>
    <property type="evidence" value="ECO:0007669"/>
    <property type="project" value="UniProtKB-SubCell"/>
</dbReference>
<feature type="domain" description="Cytosolic endo-beta-N-acetylglucosaminidase C-terminal" evidence="9">
    <location>
        <begin position="287"/>
        <end position="396"/>
    </location>
</feature>
<dbReference type="Gene3D" id="2.60.120.260">
    <property type="entry name" value="Galactose-binding domain-like"/>
    <property type="match status" value="1"/>
</dbReference>
<dbReference type="InterPro" id="IPR032979">
    <property type="entry name" value="ENGase"/>
</dbReference>
<keyword evidence="11" id="KW-1185">Reference proteome</keyword>
<dbReference type="InterPro" id="IPR005201">
    <property type="entry name" value="TIM_ENGase"/>
</dbReference>
<gene>
    <name evidence="10" type="ORF">FCM35_KLT03820</name>
</gene>
<evidence type="ECO:0000313" key="10">
    <source>
        <dbReference type="EMBL" id="KAF3330466.1"/>
    </source>
</evidence>
<dbReference type="EMBL" id="SWLB01000013">
    <property type="protein sequence ID" value="KAF3330466.1"/>
    <property type="molecule type" value="Genomic_DNA"/>
</dbReference>
<evidence type="ECO:0000256" key="6">
    <source>
        <dbReference type="ARBA" id="ARBA00023295"/>
    </source>
</evidence>
<dbReference type="AlphaFoldDB" id="A0A833QZH2"/>
<accession>A0A833QZH2</accession>
<organism evidence="10 11">
    <name type="scientific">Carex littledalei</name>
    <dbReference type="NCBI Taxonomy" id="544730"/>
    <lineage>
        <taxon>Eukaryota</taxon>
        <taxon>Viridiplantae</taxon>
        <taxon>Streptophyta</taxon>
        <taxon>Embryophyta</taxon>
        <taxon>Tracheophyta</taxon>
        <taxon>Spermatophyta</taxon>
        <taxon>Magnoliopsida</taxon>
        <taxon>Liliopsida</taxon>
        <taxon>Poales</taxon>
        <taxon>Cyperaceae</taxon>
        <taxon>Cyperoideae</taxon>
        <taxon>Cariceae</taxon>
        <taxon>Carex</taxon>
        <taxon>Carex subgen. Euthyceras</taxon>
    </lineage>
</organism>
<comment type="subcellular location">
    <subcellularLocation>
        <location evidence="1">Cytoplasm</location>
        <location evidence="1">Cytosol</location>
    </subcellularLocation>
</comment>
<dbReference type="InterPro" id="IPR057882">
    <property type="entry name" value="ENGase_C"/>
</dbReference>
<evidence type="ECO:0000259" key="8">
    <source>
        <dbReference type="Pfam" id="PF03644"/>
    </source>
</evidence>
<evidence type="ECO:0000256" key="1">
    <source>
        <dbReference type="ARBA" id="ARBA00004514"/>
    </source>
</evidence>
<comment type="similarity">
    <text evidence="2">Belongs to the glycosyl hydrolase 85 family.</text>
</comment>
<comment type="catalytic activity">
    <reaction evidence="7">
        <text>an N(4)-(oligosaccharide-(1-&gt;3)-[oligosaccharide-(1-&gt;6)]-beta-D-Man-(1-&gt;4)-beta-D-GlcNAc-(1-&gt;4)-alpha-D-GlcNAc)-L-asparaginyl-[protein] + H2O = an oligosaccharide-(1-&gt;3)-[oligosaccharide-(1-&gt;6)]-beta-D-Man-(1-&gt;4)-D-GlcNAc + N(4)-(N-acetyl-beta-D-glucosaminyl)-L-asparaginyl-[protein]</text>
        <dbReference type="Rhea" id="RHEA:73067"/>
        <dbReference type="Rhea" id="RHEA-COMP:12603"/>
        <dbReference type="Rhea" id="RHEA-COMP:18176"/>
        <dbReference type="ChEBI" id="CHEBI:15377"/>
        <dbReference type="ChEBI" id="CHEBI:132248"/>
        <dbReference type="ChEBI" id="CHEBI:192714"/>
        <dbReference type="ChEBI" id="CHEBI:192715"/>
        <dbReference type="EC" id="3.2.1.96"/>
    </reaction>
</comment>
<dbReference type="GO" id="GO:0033925">
    <property type="term" value="F:mannosyl-glycoprotein endo-beta-N-acetylglucosaminidase activity"/>
    <property type="evidence" value="ECO:0007669"/>
    <property type="project" value="UniProtKB-EC"/>
</dbReference>
<evidence type="ECO:0000313" key="11">
    <source>
        <dbReference type="Proteomes" id="UP000623129"/>
    </source>
</evidence>
<reference evidence="10" key="1">
    <citation type="submission" date="2020-01" db="EMBL/GenBank/DDBJ databases">
        <title>Genome sequence of Kobresia littledalei, the first chromosome-level genome in the family Cyperaceae.</title>
        <authorList>
            <person name="Qu G."/>
        </authorList>
    </citation>
    <scope>NUCLEOTIDE SEQUENCE</scope>
    <source>
        <strain evidence="10">C.B.Clarke</strain>
        <tissue evidence="10">Leaf</tissue>
    </source>
</reference>
<dbReference type="OrthoDB" id="284473at2759"/>
<dbReference type="Gene3D" id="3.20.20.80">
    <property type="entry name" value="Glycosidases"/>
    <property type="match status" value="1"/>
</dbReference>
<feature type="domain" description="Cytosolic endo-beta-N-acetylglucosaminidase TIM barrel" evidence="8">
    <location>
        <begin position="1"/>
        <end position="87"/>
    </location>
</feature>
<evidence type="ECO:0000259" key="9">
    <source>
        <dbReference type="Pfam" id="PF25529"/>
    </source>
</evidence>
<evidence type="ECO:0000256" key="2">
    <source>
        <dbReference type="ARBA" id="ARBA00007849"/>
    </source>
</evidence>
<evidence type="ECO:0000256" key="5">
    <source>
        <dbReference type="ARBA" id="ARBA00022801"/>
    </source>
</evidence>
<dbReference type="PANTHER" id="PTHR13246:SF1">
    <property type="entry name" value="CYTOSOLIC ENDO-BETA-N-ACETYLGLUCOSAMINIDASE"/>
    <property type="match status" value="1"/>
</dbReference>
<protein>
    <recommendedName>
        <fullName evidence="3">mannosyl-glycoprotein endo-beta-N-acetylglucosaminidase</fullName>
        <ecNumber evidence="3">3.2.1.96</ecNumber>
    </recommendedName>
</protein>
<comment type="caution">
    <text evidence="10">The sequence shown here is derived from an EMBL/GenBank/DDBJ whole genome shotgun (WGS) entry which is preliminary data.</text>
</comment>
<evidence type="ECO:0000256" key="7">
    <source>
        <dbReference type="ARBA" id="ARBA00034414"/>
    </source>
</evidence>
<keyword evidence="5" id="KW-0378">Hydrolase</keyword>
<dbReference type="Proteomes" id="UP000623129">
    <property type="component" value="Unassembled WGS sequence"/>
</dbReference>
<dbReference type="Pfam" id="PF25529">
    <property type="entry name" value="Ig_ENGASE1_C"/>
    <property type="match status" value="1"/>
</dbReference>
<evidence type="ECO:0000256" key="4">
    <source>
        <dbReference type="ARBA" id="ARBA00022490"/>
    </source>
</evidence>
<name>A0A833QZH2_9POAL</name>
<dbReference type="Pfam" id="PF03644">
    <property type="entry name" value="Glyco_hydro_85"/>
    <property type="match status" value="1"/>
</dbReference>
<evidence type="ECO:0000256" key="3">
    <source>
        <dbReference type="ARBA" id="ARBA00012566"/>
    </source>
</evidence>
<proteinExistence type="inferred from homology"/>
<keyword evidence="6" id="KW-0326">Glycosidase</keyword>